<protein>
    <submittedName>
        <fullName evidence="2">GNAT family acetyltransferase</fullName>
    </submittedName>
</protein>
<sequence>MYLNNYEINMNIESKICDYKGNEKDICKIRFEVFVDEQNVPEELEIDGLDDEAKHVLAYSDDEPIGTGRILIDGHIGRVAVLKKYRGLGIGKSVMQELIKWAQKNNLEKLWLSSQWHAHSFYLDLGFVCEGEIYEEAGIDHIKMFRVL</sequence>
<dbReference type="PATRIC" id="fig|1125411.7.peg.709"/>
<dbReference type="EMBL" id="CP006911">
    <property type="protein sequence ID" value="ALE01743.1"/>
    <property type="molecule type" value="Genomic_DNA"/>
</dbReference>
<evidence type="ECO:0000313" key="2">
    <source>
        <dbReference type="EMBL" id="ALE01743.1"/>
    </source>
</evidence>
<name>A0A0M4LF67_9GAMM</name>
<dbReference type="OrthoDB" id="9796171at2"/>
<dbReference type="GO" id="GO:0004343">
    <property type="term" value="F:glucosamine 6-phosphate N-acetyltransferase activity"/>
    <property type="evidence" value="ECO:0007669"/>
    <property type="project" value="TreeGrafter"/>
</dbReference>
<dbReference type="CDD" id="cd04301">
    <property type="entry name" value="NAT_SF"/>
    <property type="match status" value="1"/>
</dbReference>
<accession>A0A0M4LF67</accession>
<dbReference type="Pfam" id="PF13673">
    <property type="entry name" value="Acetyltransf_10"/>
    <property type="match status" value="1"/>
</dbReference>
<dbReference type="Proteomes" id="UP000068905">
    <property type="component" value="Chromosome"/>
</dbReference>
<dbReference type="STRING" id="1125411.W908_03635"/>
<dbReference type="InterPro" id="IPR039143">
    <property type="entry name" value="GNPNAT1-like"/>
</dbReference>
<gene>
    <name evidence="2" type="ORF">W908_03635</name>
</gene>
<dbReference type="KEGG" id="tsn:W908_03635"/>
<dbReference type="PANTHER" id="PTHR13355">
    <property type="entry name" value="GLUCOSAMINE 6-PHOSPHATE N-ACETYLTRANSFERASE"/>
    <property type="match status" value="1"/>
</dbReference>
<reference evidence="2 3" key="1">
    <citation type="journal article" date="2015" name="Genome Announc.">
        <title>Genome Sequence of 'Candidatus Thioglobus singularis' Strain PS1, a Mixotroph from the SUP05 Clade of Marine Gammaproteobacteria.</title>
        <authorList>
            <person name="Marshall K.T."/>
            <person name="Morris R.M."/>
        </authorList>
    </citation>
    <scope>NUCLEOTIDE SEQUENCE [LARGE SCALE GENOMIC DNA]</scope>
    <source>
        <strain evidence="2 3">PS1</strain>
    </source>
</reference>
<proteinExistence type="predicted"/>
<feature type="domain" description="N-acetyltransferase" evidence="1">
    <location>
        <begin position="14"/>
        <end position="148"/>
    </location>
</feature>
<keyword evidence="3" id="KW-1185">Reference proteome</keyword>
<evidence type="ECO:0000259" key="1">
    <source>
        <dbReference type="PROSITE" id="PS51186"/>
    </source>
</evidence>
<dbReference type="Gene3D" id="3.40.630.30">
    <property type="match status" value="1"/>
</dbReference>
<dbReference type="InterPro" id="IPR016181">
    <property type="entry name" value="Acyl_CoA_acyltransferase"/>
</dbReference>
<dbReference type="PROSITE" id="PS51186">
    <property type="entry name" value="GNAT"/>
    <property type="match status" value="1"/>
</dbReference>
<organism evidence="2 3">
    <name type="scientific">Candidatus Pseudothioglobus singularis PS1</name>
    <dbReference type="NCBI Taxonomy" id="1125411"/>
    <lineage>
        <taxon>Bacteria</taxon>
        <taxon>Pseudomonadati</taxon>
        <taxon>Pseudomonadota</taxon>
        <taxon>Gammaproteobacteria</taxon>
        <taxon>Candidatus Pseudothioglobaceae</taxon>
        <taxon>Candidatus Pseudothioglobus</taxon>
    </lineage>
</organism>
<dbReference type="PANTHER" id="PTHR13355:SF11">
    <property type="entry name" value="GLUCOSAMINE 6-PHOSPHATE N-ACETYLTRANSFERASE"/>
    <property type="match status" value="1"/>
</dbReference>
<dbReference type="InterPro" id="IPR000182">
    <property type="entry name" value="GNAT_dom"/>
</dbReference>
<dbReference type="AlphaFoldDB" id="A0A0M4LF67"/>
<evidence type="ECO:0000313" key="3">
    <source>
        <dbReference type="Proteomes" id="UP000068905"/>
    </source>
</evidence>
<keyword evidence="2" id="KW-0808">Transferase</keyword>
<dbReference type="SUPFAM" id="SSF55729">
    <property type="entry name" value="Acyl-CoA N-acyltransferases (Nat)"/>
    <property type="match status" value="1"/>
</dbReference>